<organism evidence="1 2">
    <name type="scientific">Carnobacterium viridans</name>
    <dbReference type="NCBI Taxonomy" id="174587"/>
    <lineage>
        <taxon>Bacteria</taxon>
        <taxon>Bacillati</taxon>
        <taxon>Bacillota</taxon>
        <taxon>Bacilli</taxon>
        <taxon>Lactobacillales</taxon>
        <taxon>Carnobacteriaceae</taxon>
        <taxon>Carnobacterium</taxon>
    </lineage>
</organism>
<accession>A0A1H1AIQ8</accession>
<protein>
    <submittedName>
        <fullName evidence="1">Uncharacterized protein</fullName>
    </submittedName>
</protein>
<reference evidence="2" key="1">
    <citation type="submission" date="2016-10" db="EMBL/GenBank/DDBJ databases">
        <authorList>
            <person name="Varghese N."/>
            <person name="Submissions S."/>
        </authorList>
    </citation>
    <scope>NUCLEOTIDE SEQUENCE [LARGE SCALE GENOMIC DNA]</scope>
    <source>
        <strain evidence="2">MPL-11</strain>
    </source>
</reference>
<dbReference type="AlphaFoldDB" id="A0A1H1AIQ8"/>
<evidence type="ECO:0000313" key="2">
    <source>
        <dbReference type="Proteomes" id="UP000199481"/>
    </source>
</evidence>
<dbReference type="EMBL" id="FNJW01000008">
    <property type="protein sequence ID" value="SDQ39520.1"/>
    <property type="molecule type" value="Genomic_DNA"/>
</dbReference>
<proteinExistence type="predicted"/>
<sequence length="255" mass="29844">MPSEFTYIHLDTITNAVLSKGITMNEYKDVVKKPPKNILLLNAPQGIGEYDSHTGFRMIRGSVKIQEYFEKSQYISEIPSKWIDFDSVELMRQLTPVEIAELLYIAHAHTHLHSPFYYKLQNNFIHLTLPKGMTKVYHRHLEQFYSLLSVNITNNLEKKVNDKRGLFNFKKTKKITRIPVSEIKNLLPLLREGVVFSYKQISIFQEVYEIPIYLAEDRLTFESGKFSNKDLLGSICFNEIDQKWFFKEEAIVQPS</sequence>
<evidence type="ECO:0000313" key="1">
    <source>
        <dbReference type="EMBL" id="SDQ39520.1"/>
    </source>
</evidence>
<name>A0A1H1AIQ8_9LACT</name>
<dbReference type="Proteomes" id="UP000199481">
    <property type="component" value="Unassembled WGS sequence"/>
</dbReference>
<dbReference type="OrthoDB" id="8704087at2"/>
<gene>
    <name evidence="1" type="ORF">SAMN04487752_2106</name>
</gene>
<keyword evidence="2" id="KW-1185">Reference proteome</keyword>